<dbReference type="Proteomes" id="UP000739565">
    <property type="component" value="Unassembled WGS sequence"/>
</dbReference>
<keyword evidence="1" id="KW-0443">Lipid metabolism</keyword>
<gene>
    <name evidence="3" type="ORF">KZZ10_06535</name>
</gene>
<dbReference type="InterPro" id="IPR006311">
    <property type="entry name" value="TAT_signal"/>
</dbReference>
<dbReference type="PROSITE" id="PS51318">
    <property type="entry name" value="TAT"/>
    <property type="match status" value="1"/>
</dbReference>
<protein>
    <submittedName>
        <fullName evidence="3">Patatin-like phospholipase family protein</fullName>
    </submittedName>
</protein>
<dbReference type="InterPro" id="IPR002641">
    <property type="entry name" value="PNPLA_dom"/>
</dbReference>
<dbReference type="Pfam" id="PF01734">
    <property type="entry name" value="Patatin"/>
    <property type="match status" value="1"/>
</dbReference>
<dbReference type="InterPro" id="IPR019546">
    <property type="entry name" value="TAT_signal_bac_arc"/>
</dbReference>
<accession>A0A953T2E8</accession>
<dbReference type="Gene3D" id="3.40.1090.10">
    <property type="entry name" value="Cytosolic phospholipase A2 catalytic domain"/>
    <property type="match status" value="1"/>
</dbReference>
<keyword evidence="4" id="KW-1185">Reference proteome</keyword>
<evidence type="ECO:0000313" key="3">
    <source>
        <dbReference type="EMBL" id="MBZ1350300.1"/>
    </source>
</evidence>
<feature type="domain" description="PNPLA" evidence="2">
    <location>
        <begin position="80"/>
        <end position="281"/>
    </location>
</feature>
<proteinExistence type="predicted"/>
<dbReference type="InterPro" id="IPR016035">
    <property type="entry name" value="Acyl_Trfase/lysoPLipase"/>
</dbReference>
<dbReference type="AlphaFoldDB" id="A0A953T2E8"/>
<comment type="caution">
    <text evidence="3">The sequence shown here is derived from an EMBL/GenBank/DDBJ whole genome shotgun (WGS) entry which is preliminary data.</text>
</comment>
<dbReference type="SUPFAM" id="SSF52151">
    <property type="entry name" value="FabD/lysophospholipase-like"/>
    <property type="match status" value="1"/>
</dbReference>
<evidence type="ECO:0000259" key="2">
    <source>
        <dbReference type="Pfam" id="PF01734"/>
    </source>
</evidence>
<evidence type="ECO:0000256" key="1">
    <source>
        <dbReference type="ARBA" id="ARBA00023098"/>
    </source>
</evidence>
<name>A0A953T2E8_9BURK</name>
<dbReference type="EMBL" id="JAHXRI010000006">
    <property type="protein sequence ID" value="MBZ1350300.1"/>
    <property type="molecule type" value="Genomic_DNA"/>
</dbReference>
<dbReference type="GO" id="GO:0006629">
    <property type="term" value="P:lipid metabolic process"/>
    <property type="evidence" value="ECO:0007669"/>
    <property type="project" value="UniProtKB-KW"/>
</dbReference>
<dbReference type="NCBIfam" id="TIGR01409">
    <property type="entry name" value="TAT_signal_seq"/>
    <property type="match status" value="1"/>
</dbReference>
<reference evidence="3" key="1">
    <citation type="submission" date="2021-07" db="EMBL/GenBank/DDBJ databases">
        <title>New genus and species of the family Alcaligenaceae.</title>
        <authorList>
            <person name="Hahn M.W."/>
        </authorList>
    </citation>
    <scope>NUCLEOTIDE SEQUENCE</scope>
    <source>
        <strain evidence="3">LF4-65</strain>
    </source>
</reference>
<dbReference type="RefSeq" id="WP_259660681.1">
    <property type="nucleotide sequence ID" value="NZ_JAHXRI010000006.1"/>
</dbReference>
<evidence type="ECO:0000313" key="4">
    <source>
        <dbReference type="Proteomes" id="UP000739565"/>
    </source>
</evidence>
<organism evidence="3 4">
    <name type="scientific">Zwartia hollandica</name>
    <dbReference type="NCBI Taxonomy" id="324606"/>
    <lineage>
        <taxon>Bacteria</taxon>
        <taxon>Pseudomonadati</taxon>
        <taxon>Pseudomonadota</taxon>
        <taxon>Betaproteobacteria</taxon>
        <taxon>Burkholderiales</taxon>
        <taxon>Alcaligenaceae</taxon>
        <taxon>Zwartia</taxon>
    </lineage>
</organism>
<sequence>MAESSRRSFLKTSAVGVATIAGTSGVAITAVQAQTSNSQTTMTLKANEISKKLFVDDGLAIEIAEKPTISKLATGLDRTMVLGGGGEYYIAWYCGFFHGLYEAGLDMAKIPEMVVGTSAGSYMGSSLLSGEFARLRTEFEFFGKFPEIFARIAPVTKPNISQQRADQVNMSATDGSIETRKIIGHAALAANNKLNSDHIEKVAALLTGDSKTDWPTSRMYTTGIDCYTGERLVVGQQTARKNNIPLAHGAAASSSLPGVAGPTLLGQRYVMDGGICSNPAHVDLVAGSKRALVITLTDGVTGAILTTIPHPVAQNIKDIEATGTKVNWIVAGTPAGLDLLDPKQIAGALRTGYERAKTEATKIKEFWA</sequence>